<name>A0A9D3XCN5_9SAUR</name>
<dbReference type="Proteomes" id="UP000827986">
    <property type="component" value="Unassembled WGS sequence"/>
</dbReference>
<comment type="caution">
    <text evidence="2">The sequence shown here is derived from an EMBL/GenBank/DDBJ whole genome shotgun (WGS) entry which is preliminary data.</text>
</comment>
<evidence type="ECO:0000256" key="1">
    <source>
        <dbReference type="SAM" id="MobiDB-lite"/>
    </source>
</evidence>
<feature type="compositionally biased region" description="Polar residues" evidence="1">
    <location>
        <begin position="1"/>
        <end position="12"/>
    </location>
</feature>
<feature type="region of interest" description="Disordered" evidence="1">
    <location>
        <begin position="1"/>
        <end position="48"/>
    </location>
</feature>
<accession>A0A9D3XCN5</accession>
<gene>
    <name evidence="2" type="ORF">KIL84_021782</name>
</gene>
<evidence type="ECO:0000313" key="2">
    <source>
        <dbReference type="EMBL" id="KAH1179199.1"/>
    </source>
</evidence>
<proteinExistence type="predicted"/>
<organism evidence="2 3">
    <name type="scientific">Mauremys mutica</name>
    <name type="common">yellowpond turtle</name>
    <dbReference type="NCBI Taxonomy" id="74926"/>
    <lineage>
        <taxon>Eukaryota</taxon>
        <taxon>Metazoa</taxon>
        <taxon>Chordata</taxon>
        <taxon>Craniata</taxon>
        <taxon>Vertebrata</taxon>
        <taxon>Euteleostomi</taxon>
        <taxon>Archelosauria</taxon>
        <taxon>Testudinata</taxon>
        <taxon>Testudines</taxon>
        <taxon>Cryptodira</taxon>
        <taxon>Durocryptodira</taxon>
        <taxon>Testudinoidea</taxon>
        <taxon>Geoemydidae</taxon>
        <taxon>Geoemydinae</taxon>
        <taxon>Mauremys</taxon>
    </lineage>
</organism>
<sequence>MVPGSSLGTRMQQEVWMDGKGRPDLPRLPVPFRSHMNPTKGPISTGTNLGFKRHLLNQKHAGKLMTGSAASSSLCSEVACRIGRTFILILAPSVLCPGHPDTTIPVLDCL</sequence>
<keyword evidence="3" id="KW-1185">Reference proteome</keyword>
<evidence type="ECO:0000313" key="3">
    <source>
        <dbReference type="Proteomes" id="UP000827986"/>
    </source>
</evidence>
<reference evidence="2" key="1">
    <citation type="submission" date="2021-09" db="EMBL/GenBank/DDBJ databases">
        <title>The genome of Mauremys mutica provides insights into the evolution of semi-aquatic lifestyle.</title>
        <authorList>
            <person name="Gong S."/>
            <person name="Gao Y."/>
        </authorList>
    </citation>
    <scope>NUCLEOTIDE SEQUENCE</scope>
    <source>
        <strain evidence="2">MM-2020</strain>
        <tissue evidence="2">Muscle</tissue>
    </source>
</reference>
<protein>
    <submittedName>
        <fullName evidence="2">Uncharacterized protein</fullName>
    </submittedName>
</protein>
<dbReference type="AlphaFoldDB" id="A0A9D3XCN5"/>
<dbReference type="EMBL" id="JAHDVG010000472">
    <property type="protein sequence ID" value="KAH1179199.1"/>
    <property type="molecule type" value="Genomic_DNA"/>
</dbReference>